<dbReference type="PIRSF" id="PIRSF004553">
    <property type="entry name" value="CHP00095"/>
    <property type="match status" value="1"/>
</dbReference>
<dbReference type="AlphaFoldDB" id="A0A9D5K9H9"/>
<dbReference type="Gene3D" id="3.40.50.150">
    <property type="entry name" value="Vaccinia Virus protein VP39"/>
    <property type="match status" value="1"/>
</dbReference>
<evidence type="ECO:0000256" key="2">
    <source>
        <dbReference type="ARBA" id="ARBA00022679"/>
    </source>
</evidence>
<dbReference type="Proteomes" id="UP000630660">
    <property type="component" value="Unassembled WGS sequence"/>
</dbReference>
<gene>
    <name evidence="4" type="primary">rsmD</name>
    <name evidence="4" type="ORF">GF359_07110</name>
</gene>
<dbReference type="PANTHER" id="PTHR43542">
    <property type="entry name" value="METHYLTRANSFERASE"/>
    <property type="match status" value="1"/>
</dbReference>
<evidence type="ECO:0000313" key="5">
    <source>
        <dbReference type="Proteomes" id="UP000630660"/>
    </source>
</evidence>
<evidence type="ECO:0000256" key="3">
    <source>
        <dbReference type="SAM" id="MobiDB-lite"/>
    </source>
</evidence>
<dbReference type="NCBIfam" id="TIGR00095">
    <property type="entry name" value="16S rRNA (guanine(966)-N(2))-methyltransferase RsmD"/>
    <property type="match status" value="1"/>
</dbReference>
<dbReference type="InterPro" id="IPR004398">
    <property type="entry name" value="RNA_MeTrfase_RsmD"/>
</dbReference>
<dbReference type="CDD" id="cd02440">
    <property type="entry name" value="AdoMet_MTases"/>
    <property type="match status" value="1"/>
</dbReference>
<proteinExistence type="predicted"/>
<dbReference type="PANTHER" id="PTHR43542:SF1">
    <property type="entry name" value="METHYLTRANSFERASE"/>
    <property type="match status" value="1"/>
</dbReference>
<dbReference type="GO" id="GO:0052913">
    <property type="term" value="F:16S rRNA (guanine(966)-N(2))-methyltransferase activity"/>
    <property type="evidence" value="ECO:0007669"/>
    <property type="project" value="UniProtKB-EC"/>
</dbReference>
<dbReference type="InterPro" id="IPR029063">
    <property type="entry name" value="SAM-dependent_MTases_sf"/>
</dbReference>
<name>A0A9D5K9H9_UNCW3</name>
<keyword evidence="1 4" id="KW-0489">Methyltransferase</keyword>
<evidence type="ECO:0000313" key="4">
    <source>
        <dbReference type="EMBL" id="MBD3364968.1"/>
    </source>
</evidence>
<dbReference type="Pfam" id="PF03602">
    <property type="entry name" value="Cons_hypoth95"/>
    <property type="match status" value="1"/>
</dbReference>
<keyword evidence="2 4" id="KW-0808">Transferase</keyword>
<accession>A0A9D5K9H9</accession>
<reference evidence="4" key="1">
    <citation type="submission" date="2019-11" db="EMBL/GenBank/DDBJ databases">
        <title>Microbial mats filling the niche in hypersaline microbial mats.</title>
        <authorList>
            <person name="Wong H.L."/>
            <person name="Macleod F.I."/>
            <person name="White R.A. III"/>
            <person name="Burns B.P."/>
        </authorList>
    </citation>
    <scope>NUCLEOTIDE SEQUENCE</scope>
    <source>
        <strain evidence="4">Bin_327</strain>
    </source>
</reference>
<dbReference type="EC" id="2.1.1.171" evidence="4"/>
<feature type="region of interest" description="Disordered" evidence="3">
    <location>
        <begin position="1"/>
        <end position="23"/>
    </location>
</feature>
<sequence>MLRGQVRGRDVTSGWSRVEEDETSGADLPRITAGRLGGRRLKYPKGGGFRPTMDVVKEALFSILADGIEGAGVLDLFAASGALGLEAISRGAEKVVFVEKNVKACRMLSENIKLLGVEDRTEVVNTDALIYLKRFEFSPTYVFCDPPYRSGLASQTLLLLDDCRYIGNETIIVIEHAADERLDIPSSMIRNKTRDYGETRVSFLRKKMKGEYN</sequence>
<protein>
    <submittedName>
        <fullName evidence="4">16S rRNA (Guanine(966)-N(2))-methyltransferase RsmD</fullName>
        <ecNumber evidence="4">2.1.1.171</ecNumber>
    </submittedName>
</protein>
<dbReference type="SUPFAM" id="SSF53335">
    <property type="entry name" value="S-adenosyl-L-methionine-dependent methyltransferases"/>
    <property type="match status" value="1"/>
</dbReference>
<dbReference type="EMBL" id="WJKJ01000239">
    <property type="protein sequence ID" value="MBD3364968.1"/>
    <property type="molecule type" value="Genomic_DNA"/>
</dbReference>
<comment type="caution">
    <text evidence="4">The sequence shown here is derived from an EMBL/GenBank/DDBJ whole genome shotgun (WGS) entry which is preliminary data.</text>
</comment>
<organism evidence="4 5">
    <name type="scientific">candidate division WOR-3 bacterium</name>
    <dbReference type="NCBI Taxonomy" id="2052148"/>
    <lineage>
        <taxon>Bacteria</taxon>
        <taxon>Bacteria division WOR-3</taxon>
    </lineage>
</organism>
<evidence type="ECO:0000256" key="1">
    <source>
        <dbReference type="ARBA" id="ARBA00022603"/>
    </source>
</evidence>